<accession>A0A1V6TP13</accession>
<dbReference type="EMBL" id="MLQL01000005">
    <property type="protein sequence ID" value="OQE28021.1"/>
    <property type="molecule type" value="Genomic_DNA"/>
</dbReference>
<dbReference type="PANTHER" id="PTHR31834">
    <property type="entry name" value="INITIATION-SPECIFIC ALPHA-1,6-MANNOSYLTRANSFERASE"/>
    <property type="match status" value="1"/>
</dbReference>
<dbReference type="Proteomes" id="UP000191342">
    <property type="component" value="Unassembled WGS sequence"/>
</dbReference>
<protein>
    <submittedName>
        <fullName evidence="4">Uncharacterized protein</fullName>
    </submittedName>
</protein>
<keyword evidence="3" id="KW-1133">Transmembrane helix</keyword>
<dbReference type="GO" id="GO:0006487">
    <property type="term" value="P:protein N-linked glycosylation"/>
    <property type="evidence" value="ECO:0007669"/>
    <property type="project" value="TreeGrafter"/>
</dbReference>
<dbReference type="OrthoDB" id="409543at2759"/>
<comment type="similarity">
    <text evidence="1">Belongs to the glycosyltransferase 32 family.</text>
</comment>
<dbReference type="GO" id="GO:0000136">
    <property type="term" value="C:mannan polymerase complex"/>
    <property type="evidence" value="ECO:0007669"/>
    <property type="project" value="TreeGrafter"/>
</dbReference>
<dbReference type="InterPro" id="IPR007577">
    <property type="entry name" value="GlycoTrfase_DXD_sugar-bd_CS"/>
</dbReference>
<reference evidence="5" key="1">
    <citation type="journal article" date="2017" name="Nat. Microbiol.">
        <title>Global analysis of biosynthetic gene clusters reveals vast potential of secondary metabolite production in Penicillium species.</title>
        <authorList>
            <person name="Nielsen J.C."/>
            <person name="Grijseels S."/>
            <person name="Prigent S."/>
            <person name="Ji B."/>
            <person name="Dainat J."/>
            <person name="Nielsen K.F."/>
            <person name="Frisvad J.C."/>
            <person name="Workman M."/>
            <person name="Nielsen J."/>
        </authorList>
    </citation>
    <scope>NUCLEOTIDE SEQUENCE [LARGE SCALE GENOMIC DNA]</scope>
    <source>
        <strain evidence="5">IBT 14082</strain>
    </source>
</reference>
<evidence type="ECO:0000313" key="4">
    <source>
        <dbReference type="EMBL" id="OQE28021.1"/>
    </source>
</evidence>
<evidence type="ECO:0000256" key="2">
    <source>
        <dbReference type="SAM" id="MobiDB-lite"/>
    </source>
</evidence>
<dbReference type="PANTHER" id="PTHR31834:SF8">
    <property type="entry name" value="TRANSFERASE, PUTATIVE (AFU_ORTHOLOGUE AFUA_6G14040)-RELATED"/>
    <property type="match status" value="1"/>
</dbReference>
<feature type="region of interest" description="Disordered" evidence="2">
    <location>
        <begin position="312"/>
        <end position="370"/>
    </location>
</feature>
<feature type="compositionally biased region" description="Polar residues" evidence="2">
    <location>
        <begin position="361"/>
        <end position="370"/>
    </location>
</feature>
<feature type="compositionally biased region" description="Basic and acidic residues" evidence="2">
    <location>
        <begin position="324"/>
        <end position="357"/>
    </location>
</feature>
<dbReference type="Gene3D" id="3.90.550.20">
    <property type="match status" value="1"/>
</dbReference>
<dbReference type="InterPro" id="IPR029044">
    <property type="entry name" value="Nucleotide-diphossugar_trans"/>
</dbReference>
<proteinExistence type="inferred from homology"/>
<dbReference type="InterPro" id="IPR039367">
    <property type="entry name" value="Och1-like"/>
</dbReference>
<gene>
    <name evidence="4" type="ORF">PENFLA_c005G03452</name>
</gene>
<dbReference type="STRING" id="254877.A0A1V6TP13"/>
<keyword evidence="3" id="KW-0812">Transmembrane</keyword>
<comment type="caution">
    <text evidence="4">The sequence shown here is derived from an EMBL/GenBank/DDBJ whole genome shotgun (WGS) entry which is preliminary data.</text>
</comment>
<dbReference type="SUPFAM" id="SSF53448">
    <property type="entry name" value="Nucleotide-diphospho-sugar transferases"/>
    <property type="match status" value="1"/>
</dbReference>
<feature type="region of interest" description="Disordered" evidence="2">
    <location>
        <begin position="36"/>
        <end position="73"/>
    </location>
</feature>
<keyword evidence="5" id="KW-1185">Reference proteome</keyword>
<keyword evidence="3" id="KW-0472">Membrane</keyword>
<organism evidence="4 5">
    <name type="scientific">Penicillium flavigenum</name>
    <dbReference type="NCBI Taxonomy" id="254877"/>
    <lineage>
        <taxon>Eukaryota</taxon>
        <taxon>Fungi</taxon>
        <taxon>Dikarya</taxon>
        <taxon>Ascomycota</taxon>
        <taxon>Pezizomycotina</taxon>
        <taxon>Eurotiomycetes</taxon>
        <taxon>Eurotiomycetidae</taxon>
        <taxon>Eurotiales</taxon>
        <taxon>Aspergillaceae</taxon>
        <taxon>Penicillium</taxon>
    </lineage>
</organism>
<feature type="transmembrane region" description="Helical" evidence="3">
    <location>
        <begin position="12"/>
        <end position="30"/>
    </location>
</feature>
<dbReference type="AlphaFoldDB" id="A0A1V6TP13"/>
<name>A0A1V6TP13_9EURO</name>
<evidence type="ECO:0000313" key="5">
    <source>
        <dbReference type="Proteomes" id="UP000191342"/>
    </source>
</evidence>
<feature type="compositionally biased region" description="Low complexity" evidence="2">
    <location>
        <begin position="45"/>
        <end position="64"/>
    </location>
</feature>
<dbReference type="Pfam" id="PF04488">
    <property type="entry name" value="Gly_transf_sug"/>
    <property type="match status" value="1"/>
</dbReference>
<sequence length="370" mass="41550">MLTNLKNSRSLRLTVALIIPFALICYLYTWRQTPSPVSSSIQSPETGTTGKGSSISISGPPEKSSTSDSHPTPSAAPIYTLLDKVWHKFDNLSENQREWTGSWTNKNPSLRQELLTDRSAEAFVRAHYFKTRPDIVEVYEALPIPILRADLFRYLVVLAEGGIWGDLDTSCEKEVSEWVPLEYRNENIDMIVGLEFDFEWRGPGTEVASQFCNWVFVGRKNSRNLKVIVDTVINKLKGIAQANAVGIEGITWEMLSDVVNVTGPKIMTIAIMQSLEQLLGRTVDDRDYANTKRPKLVGDVLIMPGVSFAALQNGNPTDQGDPLVTHHYEGLWKKEQAEEKERKKQKDEQERQQREQEQQQGSSSPPSAAA</sequence>
<evidence type="ECO:0000256" key="1">
    <source>
        <dbReference type="ARBA" id="ARBA00009003"/>
    </source>
</evidence>
<evidence type="ECO:0000256" key="3">
    <source>
        <dbReference type="SAM" id="Phobius"/>
    </source>
</evidence>
<dbReference type="GO" id="GO:0000009">
    <property type="term" value="F:alpha-1,6-mannosyltransferase activity"/>
    <property type="evidence" value="ECO:0007669"/>
    <property type="project" value="InterPro"/>
</dbReference>